<comment type="similarity">
    <text evidence="1 2">Belongs to the DegT/DnrJ/EryC1 family.</text>
</comment>
<proteinExistence type="inferred from homology"/>
<dbReference type="InterPro" id="IPR000653">
    <property type="entry name" value="DegT/StrS_aminotransferase"/>
</dbReference>
<dbReference type="Pfam" id="PF01041">
    <property type="entry name" value="DegT_DnrJ_EryC1"/>
    <property type="match status" value="1"/>
</dbReference>
<gene>
    <name evidence="3" type="ORF">K1X11_009245</name>
</gene>
<sequence length="411" mass="44785">MSAAENTPAAEGGEAIVQHACTRRRRWGAPELERLTAMVEQESLFYWDAPQTNELLRRFRELYPLEHCMPCSSGSASLHIAVAALQLPPGSEVIVPAITDMGSVIGILYQQLVPVFADVDPLTGNLDVSDAAGRITPQTKAIMPVHLAGNPCDMAAVMALAGEHGLAVIEDCAQAWGATWQGEKVGLQGDLACYSFNEFKHLSCGDGGIVGTNREDLGRGLSKWGDKHYDRVAGGRNPPTLSPNYRISEPQSAVAAGQLTRHDVIVARRQEMGRRLAAALAALPGLEVPAETPGGESSFWFLLPQVVPGAVRISRDEFARALQAEGVQGQGAYIPSPVPGYDVFQNHDFFAGRWPLREAGLTSMDYRKQHFPQAERLLARNLTVLLHEEMSDRYLEEVIAAFTKLLRYYAA</sequence>
<evidence type="ECO:0000256" key="1">
    <source>
        <dbReference type="ARBA" id="ARBA00037999"/>
    </source>
</evidence>
<evidence type="ECO:0000256" key="2">
    <source>
        <dbReference type="RuleBase" id="RU004508"/>
    </source>
</evidence>
<dbReference type="PANTHER" id="PTHR30244:SF34">
    <property type="entry name" value="DTDP-4-AMINO-4,6-DIDEOXYGALACTOSE TRANSAMINASE"/>
    <property type="match status" value="1"/>
</dbReference>
<dbReference type="InterPro" id="IPR015424">
    <property type="entry name" value="PyrdxlP-dep_Trfase"/>
</dbReference>
<keyword evidence="3" id="KW-0808">Transferase</keyword>
<dbReference type="SUPFAM" id="SSF53383">
    <property type="entry name" value="PLP-dependent transferases"/>
    <property type="match status" value="1"/>
</dbReference>
<evidence type="ECO:0000313" key="4">
    <source>
        <dbReference type="Proteomes" id="UP000738431"/>
    </source>
</evidence>
<dbReference type="RefSeq" id="WP_221029721.1">
    <property type="nucleotide sequence ID" value="NZ_CP139781.1"/>
</dbReference>
<reference evidence="3 4" key="1">
    <citation type="submission" date="2021-08" db="EMBL/GenBank/DDBJ databases">
        <authorList>
            <person name="Zhang D."/>
            <person name="Zhang A."/>
            <person name="Wang L."/>
        </authorList>
    </citation>
    <scope>NUCLEOTIDE SEQUENCE [LARGE SCALE GENOMIC DNA]</scope>
    <source>
        <strain evidence="3 4">WL0086</strain>
    </source>
</reference>
<accession>A0ABZ1CD38</accession>
<dbReference type="Gene3D" id="3.90.1150.10">
    <property type="entry name" value="Aspartate Aminotransferase, domain 1"/>
    <property type="match status" value="1"/>
</dbReference>
<protein>
    <submittedName>
        <fullName evidence="3">DegT/DnrJ/EryC1/StrS family aminotransferase</fullName>
        <ecNumber evidence="3">2.6.1.-</ecNumber>
    </submittedName>
</protein>
<keyword evidence="4" id="KW-1185">Reference proteome</keyword>
<dbReference type="GO" id="GO:0008483">
    <property type="term" value="F:transaminase activity"/>
    <property type="evidence" value="ECO:0007669"/>
    <property type="project" value="UniProtKB-KW"/>
</dbReference>
<reference evidence="3 4" key="2">
    <citation type="submission" date="2023-12" db="EMBL/GenBank/DDBJ databases">
        <title>Description of an unclassified Opitutus bacterium of Verrucomicrobiota.</title>
        <authorList>
            <person name="Zhang D.-F."/>
        </authorList>
    </citation>
    <scope>NUCLEOTIDE SEQUENCE [LARGE SCALE GENOMIC DNA]</scope>
    <source>
        <strain evidence="3 4">WL0086</strain>
    </source>
</reference>
<dbReference type="CDD" id="cd00616">
    <property type="entry name" value="AHBA_syn"/>
    <property type="match status" value="1"/>
</dbReference>
<dbReference type="InterPro" id="IPR015422">
    <property type="entry name" value="PyrdxlP-dep_Trfase_small"/>
</dbReference>
<evidence type="ECO:0000313" key="3">
    <source>
        <dbReference type="EMBL" id="WRQ89593.1"/>
    </source>
</evidence>
<name>A0ABZ1CD38_9BACT</name>
<dbReference type="PANTHER" id="PTHR30244">
    <property type="entry name" value="TRANSAMINASE"/>
    <property type="match status" value="1"/>
</dbReference>
<keyword evidence="3" id="KW-0032">Aminotransferase</keyword>
<dbReference type="InterPro" id="IPR015421">
    <property type="entry name" value="PyrdxlP-dep_Trfase_major"/>
</dbReference>
<organism evidence="3 4">
    <name type="scientific">Actomonas aquatica</name>
    <dbReference type="NCBI Taxonomy" id="2866162"/>
    <lineage>
        <taxon>Bacteria</taxon>
        <taxon>Pseudomonadati</taxon>
        <taxon>Verrucomicrobiota</taxon>
        <taxon>Opitutia</taxon>
        <taxon>Opitutales</taxon>
        <taxon>Opitutaceae</taxon>
        <taxon>Actomonas</taxon>
    </lineage>
</organism>
<dbReference type="PIRSF" id="PIRSF000390">
    <property type="entry name" value="PLP_StrS"/>
    <property type="match status" value="1"/>
</dbReference>
<dbReference type="EC" id="2.6.1.-" evidence="3"/>
<dbReference type="EMBL" id="CP139781">
    <property type="protein sequence ID" value="WRQ89593.1"/>
    <property type="molecule type" value="Genomic_DNA"/>
</dbReference>
<keyword evidence="2" id="KW-0663">Pyridoxal phosphate</keyword>
<dbReference type="Gene3D" id="3.40.640.10">
    <property type="entry name" value="Type I PLP-dependent aspartate aminotransferase-like (Major domain)"/>
    <property type="match status" value="1"/>
</dbReference>
<dbReference type="Proteomes" id="UP000738431">
    <property type="component" value="Chromosome"/>
</dbReference>